<feature type="compositionally biased region" description="Polar residues" evidence="2">
    <location>
        <begin position="24"/>
        <end position="33"/>
    </location>
</feature>
<keyword evidence="1" id="KW-0862">Zinc</keyword>
<feature type="compositionally biased region" description="Acidic residues" evidence="2">
    <location>
        <begin position="71"/>
        <end position="92"/>
    </location>
</feature>
<keyword evidence="1" id="KW-0479">Metal-binding</keyword>
<dbReference type="AlphaFoldDB" id="A0A087G1F0"/>
<dbReference type="SMART" id="SM00343">
    <property type="entry name" value="ZnF_C2HC"/>
    <property type="match status" value="1"/>
</dbReference>
<dbReference type="InterPro" id="IPR001878">
    <property type="entry name" value="Znf_CCHC"/>
</dbReference>
<evidence type="ECO:0000256" key="2">
    <source>
        <dbReference type="SAM" id="MobiDB-lite"/>
    </source>
</evidence>
<keyword evidence="1" id="KW-0863">Zinc-finger</keyword>
<dbReference type="Proteomes" id="UP000029120">
    <property type="component" value="Unassembled WGS sequence"/>
</dbReference>
<dbReference type="SUPFAM" id="SSF57756">
    <property type="entry name" value="Retrovirus zinc finger-like domains"/>
    <property type="match status" value="1"/>
</dbReference>
<feature type="region of interest" description="Disordered" evidence="2">
    <location>
        <begin position="125"/>
        <end position="145"/>
    </location>
</feature>
<evidence type="ECO:0000313" key="4">
    <source>
        <dbReference type="EMBL" id="KFK23702.1"/>
    </source>
</evidence>
<feature type="region of interest" description="Disordered" evidence="2">
    <location>
        <begin position="1"/>
        <end position="33"/>
    </location>
</feature>
<gene>
    <name evidence="4" type="ORF">AALP_AAs55321U000100</name>
</gene>
<dbReference type="GO" id="GO:0008270">
    <property type="term" value="F:zinc ion binding"/>
    <property type="evidence" value="ECO:0007669"/>
    <property type="project" value="UniProtKB-KW"/>
</dbReference>
<accession>A0A087G1F0</accession>
<dbReference type="GO" id="GO:0003676">
    <property type="term" value="F:nucleic acid binding"/>
    <property type="evidence" value="ECO:0007669"/>
    <property type="project" value="InterPro"/>
</dbReference>
<feature type="region of interest" description="Disordered" evidence="2">
    <location>
        <begin position="50"/>
        <end position="92"/>
    </location>
</feature>
<dbReference type="PROSITE" id="PS50158">
    <property type="entry name" value="ZF_CCHC"/>
    <property type="match status" value="1"/>
</dbReference>
<dbReference type="Gramene" id="KFK23702">
    <property type="protein sequence ID" value="KFK23702"/>
    <property type="gene ID" value="AALP_AAs55321U000100"/>
</dbReference>
<feature type="compositionally biased region" description="Basic and acidic residues" evidence="2">
    <location>
        <begin position="50"/>
        <end position="70"/>
    </location>
</feature>
<evidence type="ECO:0000259" key="3">
    <source>
        <dbReference type="PROSITE" id="PS50158"/>
    </source>
</evidence>
<name>A0A087G1F0_ARAAL</name>
<proteinExistence type="predicted"/>
<evidence type="ECO:0000313" key="5">
    <source>
        <dbReference type="Proteomes" id="UP000029120"/>
    </source>
</evidence>
<protein>
    <recommendedName>
        <fullName evidence="3">CCHC-type domain-containing protein</fullName>
    </recommendedName>
</protein>
<keyword evidence="5" id="KW-1185">Reference proteome</keyword>
<dbReference type="EMBL" id="KL976381">
    <property type="protein sequence ID" value="KFK23702.1"/>
    <property type="molecule type" value="Genomic_DNA"/>
</dbReference>
<evidence type="ECO:0000256" key="1">
    <source>
        <dbReference type="PROSITE-ProRule" id="PRU00047"/>
    </source>
</evidence>
<sequence>MLGLPRPEVINPPEFEEISDDTVGLSSETTWETDQSGCIDVPFWLRKLHESDEPMYEVDRAGPSRYRDEREESMETEPEEDPEEEPMEEEPINVDEDVQPALNSEATPSPAAKPRSPVYIEISSDSAKSLERNDSPIPVESQIPMPSGPVCDFPLFAPADTIPTLGSIYDDTPSWAEYWSHYTGGPHQSEADLSWWDLNIPQVGSPQDIPTPTPISSIGIETSAVDPTPRRDTFGIGAFIARQNAAGRSGRPIDLCRETDPFGLRTPCVGRVNPNSSRRVDQYVNPTPNPMPPVYPSGYYEGESSRARSSVGYHCYAGNGQEYLMPRQERRFLYSIGQTPPNMFLCHLCGQVTPSYPFAPQYWASCQSMEMSRIICYTCGGAGHYATSCPTRCSEPRATPIHSTLNLSEGRYNLRG</sequence>
<dbReference type="InterPro" id="IPR036875">
    <property type="entry name" value="Znf_CCHC_sf"/>
</dbReference>
<dbReference type="Pfam" id="PF00098">
    <property type="entry name" value="zf-CCHC"/>
    <property type="match status" value="1"/>
</dbReference>
<reference evidence="5" key="1">
    <citation type="journal article" date="2015" name="Nat. Plants">
        <title>Genome expansion of Arabis alpina linked with retrotransposition and reduced symmetric DNA methylation.</title>
        <authorList>
            <person name="Willing E.M."/>
            <person name="Rawat V."/>
            <person name="Mandakova T."/>
            <person name="Maumus F."/>
            <person name="James G.V."/>
            <person name="Nordstroem K.J."/>
            <person name="Becker C."/>
            <person name="Warthmann N."/>
            <person name="Chica C."/>
            <person name="Szarzynska B."/>
            <person name="Zytnicki M."/>
            <person name="Albani M.C."/>
            <person name="Kiefer C."/>
            <person name="Bergonzi S."/>
            <person name="Castaings L."/>
            <person name="Mateos J.L."/>
            <person name="Berns M.C."/>
            <person name="Bujdoso N."/>
            <person name="Piofczyk T."/>
            <person name="de Lorenzo L."/>
            <person name="Barrero-Sicilia C."/>
            <person name="Mateos I."/>
            <person name="Piednoel M."/>
            <person name="Hagmann J."/>
            <person name="Chen-Min-Tao R."/>
            <person name="Iglesias-Fernandez R."/>
            <person name="Schuster S.C."/>
            <person name="Alonso-Blanco C."/>
            <person name="Roudier F."/>
            <person name="Carbonero P."/>
            <person name="Paz-Ares J."/>
            <person name="Davis S.J."/>
            <person name="Pecinka A."/>
            <person name="Quesneville H."/>
            <person name="Colot V."/>
            <person name="Lysak M.A."/>
            <person name="Weigel D."/>
            <person name="Coupland G."/>
            <person name="Schneeberger K."/>
        </authorList>
    </citation>
    <scope>NUCLEOTIDE SEQUENCE [LARGE SCALE GENOMIC DNA]</scope>
    <source>
        <strain evidence="5">cv. Pajares</strain>
    </source>
</reference>
<organism evidence="4 5">
    <name type="scientific">Arabis alpina</name>
    <name type="common">Alpine rock-cress</name>
    <dbReference type="NCBI Taxonomy" id="50452"/>
    <lineage>
        <taxon>Eukaryota</taxon>
        <taxon>Viridiplantae</taxon>
        <taxon>Streptophyta</taxon>
        <taxon>Embryophyta</taxon>
        <taxon>Tracheophyta</taxon>
        <taxon>Spermatophyta</taxon>
        <taxon>Magnoliopsida</taxon>
        <taxon>eudicotyledons</taxon>
        <taxon>Gunneridae</taxon>
        <taxon>Pentapetalae</taxon>
        <taxon>rosids</taxon>
        <taxon>malvids</taxon>
        <taxon>Brassicales</taxon>
        <taxon>Brassicaceae</taxon>
        <taxon>Arabideae</taxon>
        <taxon>Arabis</taxon>
    </lineage>
</organism>
<feature type="domain" description="CCHC-type" evidence="3">
    <location>
        <begin position="376"/>
        <end position="390"/>
    </location>
</feature>